<keyword evidence="4" id="KW-1185">Reference proteome</keyword>
<gene>
    <name evidence="3" type="ORF">BG61_33465</name>
</gene>
<dbReference type="PANTHER" id="PTHR46637">
    <property type="entry name" value="TIS1421-TRANSPOSASE PROTEIN A"/>
    <property type="match status" value="1"/>
</dbReference>
<protein>
    <submittedName>
        <fullName evidence="3">Transposase</fullName>
    </submittedName>
</protein>
<dbReference type="Pfam" id="PF13340">
    <property type="entry name" value="DUF4096"/>
    <property type="match status" value="1"/>
</dbReference>
<organism evidence="3 4">
    <name type="scientific">Caballeronia glathei</name>
    <dbReference type="NCBI Taxonomy" id="60547"/>
    <lineage>
        <taxon>Bacteria</taxon>
        <taxon>Pseudomonadati</taxon>
        <taxon>Pseudomonadota</taxon>
        <taxon>Betaproteobacteria</taxon>
        <taxon>Burkholderiales</taxon>
        <taxon>Burkholderiaceae</taxon>
        <taxon>Caballeronia</taxon>
    </lineage>
</organism>
<feature type="domain" description="Insertion element IS402-like" evidence="2">
    <location>
        <begin position="18"/>
        <end position="93"/>
    </location>
</feature>
<dbReference type="EMBL" id="JFHC01000061">
    <property type="protein sequence ID" value="KDR39346.1"/>
    <property type="molecule type" value="Genomic_DNA"/>
</dbReference>
<evidence type="ECO:0000313" key="3">
    <source>
        <dbReference type="EMBL" id="KDR39346.1"/>
    </source>
</evidence>
<dbReference type="Proteomes" id="UP000027466">
    <property type="component" value="Unassembled WGS sequence"/>
</dbReference>
<dbReference type="InterPro" id="IPR025161">
    <property type="entry name" value="IS402-like_dom"/>
</dbReference>
<evidence type="ECO:0000313" key="4">
    <source>
        <dbReference type="Proteomes" id="UP000027466"/>
    </source>
</evidence>
<evidence type="ECO:0000256" key="1">
    <source>
        <dbReference type="SAM" id="MobiDB-lite"/>
    </source>
</evidence>
<name>A0A069PPW8_9BURK</name>
<comment type="caution">
    <text evidence="3">The sequence shown here is derived from an EMBL/GenBank/DDBJ whole genome shotgun (WGS) entry which is preliminary data.</text>
</comment>
<dbReference type="STRING" id="60547.GCA_000751215_01767"/>
<accession>A0A069PPW8</accession>
<dbReference type="AlphaFoldDB" id="A0A069PPW8"/>
<evidence type="ECO:0000259" key="2">
    <source>
        <dbReference type="Pfam" id="PF13340"/>
    </source>
</evidence>
<proteinExistence type="predicted"/>
<reference evidence="3 4" key="1">
    <citation type="submission" date="2014-03" db="EMBL/GenBank/DDBJ databases">
        <title>Draft Genome Sequences of Four Burkholderia Strains.</title>
        <authorList>
            <person name="Liu X.Y."/>
            <person name="Li C.X."/>
            <person name="Xu J.H."/>
        </authorList>
    </citation>
    <scope>NUCLEOTIDE SEQUENCE [LARGE SCALE GENOMIC DNA]</scope>
    <source>
        <strain evidence="3 4">DSM 50014</strain>
    </source>
</reference>
<dbReference type="PANTHER" id="PTHR46637:SF1">
    <property type="entry name" value="BLL5188 PROTEIN"/>
    <property type="match status" value="1"/>
</dbReference>
<sequence length="286" mass="32089">MAPERESARGDVTPYLEVTDSEWALVSALAAQPMRTVNQRGRPRADPRIVLDAVLWHITTGERWSRLPSHYPTAPTCRRRFIDWSRDGTLIEIVGLLASTGRVFSYVPKPVAAPSNAPDAEGAQPASAAGPSVRWLRPEEWQTRDASLQESELQHASSRAPVTHEMARMHEDRRRRAAGVRPSASPCKVIPLVDGYEIHAIAREVAHGMFRGWAEVFRNGRRVERSGLIGPRCVRPDQAHEHARAWAEAWLESQGGVASRSGALRQAFDTMSTRTRVPEWKHRRRP</sequence>
<dbReference type="InterPro" id="IPR052909">
    <property type="entry name" value="Transposase_6_like"/>
</dbReference>
<feature type="region of interest" description="Disordered" evidence="1">
    <location>
        <begin position="114"/>
        <end position="134"/>
    </location>
</feature>